<keyword evidence="1" id="KW-1133">Transmembrane helix</keyword>
<accession>A0A369QE59</accession>
<evidence type="ECO:0000313" key="3">
    <source>
        <dbReference type="Proteomes" id="UP000253919"/>
    </source>
</evidence>
<proteinExistence type="predicted"/>
<feature type="transmembrane region" description="Helical" evidence="1">
    <location>
        <begin position="21"/>
        <end position="42"/>
    </location>
</feature>
<reference evidence="2 3" key="1">
    <citation type="submission" date="2018-04" db="EMBL/GenBank/DDBJ databases">
        <title>Adhaeribacter sp. HMF7616 genome sequencing and assembly.</title>
        <authorList>
            <person name="Kang H."/>
            <person name="Kang J."/>
            <person name="Cha I."/>
            <person name="Kim H."/>
            <person name="Joh K."/>
        </authorList>
    </citation>
    <scope>NUCLEOTIDE SEQUENCE [LARGE SCALE GENOMIC DNA]</scope>
    <source>
        <strain evidence="2 3">HMF7616</strain>
    </source>
</reference>
<sequence length="50" mass="5856">MLVKNLNLKLKKAYYKAVFTAFIRIGACFTSYLMAYSFNVFIPTMPWLKV</sequence>
<protein>
    <submittedName>
        <fullName evidence="2">Uncharacterized protein</fullName>
    </submittedName>
</protein>
<keyword evidence="1" id="KW-0472">Membrane</keyword>
<keyword evidence="3" id="KW-1185">Reference proteome</keyword>
<comment type="caution">
    <text evidence="2">The sequence shown here is derived from an EMBL/GenBank/DDBJ whole genome shotgun (WGS) entry which is preliminary data.</text>
</comment>
<dbReference type="AlphaFoldDB" id="A0A369QE59"/>
<dbReference type="Proteomes" id="UP000253919">
    <property type="component" value="Unassembled WGS sequence"/>
</dbReference>
<name>A0A369QE59_9BACT</name>
<gene>
    <name evidence="2" type="ORF">AHMF7616_01814</name>
</gene>
<keyword evidence="1" id="KW-0812">Transmembrane</keyword>
<dbReference type="EMBL" id="QASA01000001">
    <property type="protein sequence ID" value="RDC63213.1"/>
    <property type="molecule type" value="Genomic_DNA"/>
</dbReference>
<evidence type="ECO:0000313" key="2">
    <source>
        <dbReference type="EMBL" id="RDC63213.1"/>
    </source>
</evidence>
<evidence type="ECO:0000256" key="1">
    <source>
        <dbReference type="SAM" id="Phobius"/>
    </source>
</evidence>
<organism evidence="2 3">
    <name type="scientific">Adhaeribacter pallidiroseus</name>
    <dbReference type="NCBI Taxonomy" id="2072847"/>
    <lineage>
        <taxon>Bacteria</taxon>
        <taxon>Pseudomonadati</taxon>
        <taxon>Bacteroidota</taxon>
        <taxon>Cytophagia</taxon>
        <taxon>Cytophagales</taxon>
        <taxon>Hymenobacteraceae</taxon>
        <taxon>Adhaeribacter</taxon>
    </lineage>
</organism>